<dbReference type="SMART" id="SM00225">
    <property type="entry name" value="BTB"/>
    <property type="match status" value="1"/>
</dbReference>
<proteinExistence type="predicted"/>
<keyword evidence="1" id="KW-0812">Transmembrane</keyword>
<reference evidence="4 5" key="1">
    <citation type="journal article" date="2012" name="Genome Biol.">
        <title>Genome and low-iron response of an oceanic diatom adapted to chronic iron limitation.</title>
        <authorList>
            <person name="Lommer M."/>
            <person name="Specht M."/>
            <person name="Roy A.S."/>
            <person name="Kraemer L."/>
            <person name="Andreson R."/>
            <person name="Gutowska M.A."/>
            <person name="Wolf J."/>
            <person name="Bergner S.V."/>
            <person name="Schilhabel M.B."/>
            <person name="Klostermeier U.C."/>
            <person name="Beiko R.G."/>
            <person name="Rosenstiel P."/>
            <person name="Hippler M."/>
            <person name="Laroche J."/>
        </authorList>
    </citation>
    <scope>NUCLEOTIDE SEQUENCE [LARGE SCALE GENOMIC DNA]</scope>
    <source>
        <strain evidence="4 5">CCMP1005</strain>
    </source>
</reference>
<dbReference type="InterPro" id="IPR011333">
    <property type="entry name" value="SKP1/BTB/POZ_sf"/>
</dbReference>
<protein>
    <recommendedName>
        <fullName evidence="6">SAP domain-containing protein</fullName>
    </recommendedName>
</protein>
<dbReference type="PROSITE" id="PS50800">
    <property type="entry name" value="SAP"/>
    <property type="match status" value="1"/>
</dbReference>
<evidence type="ECO:0000259" key="3">
    <source>
        <dbReference type="PROSITE" id="PS50800"/>
    </source>
</evidence>
<evidence type="ECO:0000313" key="4">
    <source>
        <dbReference type="EMBL" id="EJK70475.1"/>
    </source>
</evidence>
<evidence type="ECO:0000313" key="5">
    <source>
        <dbReference type="Proteomes" id="UP000266841"/>
    </source>
</evidence>
<evidence type="ECO:0000256" key="1">
    <source>
        <dbReference type="SAM" id="Phobius"/>
    </source>
</evidence>
<keyword evidence="1" id="KW-1133">Transmembrane helix</keyword>
<organism evidence="4 5">
    <name type="scientific">Thalassiosira oceanica</name>
    <name type="common">Marine diatom</name>
    <dbReference type="NCBI Taxonomy" id="159749"/>
    <lineage>
        <taxon>Eukaryota</taxon>
        <taxon>Sar</taxon>
        <taxon>Stramenopiles</taxon>
        <taxon>Ochrophyta</taxon>
        <taxon>Bacillariophyta</taxon>
        <taxon>Coscinodiscophyceae</taxon>
        <taxon>Thalassiosirophycidae</taxon>
        <taxon>Thalassiosirales</taxon>
        <taxon>Thalassiosiraceae</taxon>
        <taxon>Thalassiosira</taxon>
    </lineage>
</organism>
<dbReference type="PANTHER" id="PTHR24413">
    <property type="entry name" value="SPECKLE-TYPE POZ PROTEIN"/>
    <property type="match status" value="1"/>
</dbReference>
<feature type="domain" description="SAP" evidence="3">
    <location>
        <begin position="458"/>
        <end position="492"/>
    </location>
</feature>
<dbReference type="Proteomes" id="UP000266841">
    <property type="component" value="Unassembled WGS sequence"/>
</dbReference>
<dbReference type="SUPFAM" id="SSF54695">
    <property type="entry name" value="POZ domain"/>
    <property type="match status" value="1"/>
</dbReference>
<keyword evidence="1" id="KW-0472">Membrane</keyword>
<dbReference type="CDD" id="cd18186">
    <property type="entry name" value="BTB_POZ_ZBTB_KLHL-like"/>
    <property type="match status" value="1"/>
</dbReference>
<feature type="transmembrane region" description="Helical" evidence="1">
    <location>
        <begin position="12"/>
        <end position="32"/>
    </location>
</feature>
<dbReference type="CDD" id="cd14733">
    <property type="entry name" value="BACK"/>
    <property type="match status" value="1"/>
</dbReference>
<comment type="caution">
    <text evidence="4">The sequence shown here is derived from an EMBL/GenBank/DDBJ whole genome shotgun (WGS) entry which is preliminary data.</text>
</comment>
<evidence type="ECO:0008006" key="6">
    <source>
        <dbReference type="Google" id="ProtNLM"/>
    </source>
</evidence>
<feature type="domain" description="BTB" evidence="2">
    <location>
        <begin position="272"/>
        <end position="355"/>
    </location>
</feature>
<dbReference type="PROSITE" id="PS50097">
    <property type="entry name" value="BTB"/>
    <property type="match status" value="1"/>
</dbReference>
<sequence>MPCDPLMSARPLGVRFLLFMALAVTTFTAALFRGQQAEETLMNLWASVCNFNSLESPNLNLKDTEDIRVETLNRRLRSAPPASCLATDILRHCLYCLGCSFPWRLDLESKAMQAQDIFQPGVSARREPVQVGAPPGLLSSWVVMPVHFNSLNVLGSMGEAVRVSCFGHQWDVVMNPGEIIYNGGAVDRYVSLAIHNGTEKPIEVDSRVVGDVGSYACTHFALRSVLMNYLVNSGTLTVEVHMRINKPGPVQFVPGNPILDNLLDDFNNKETATIKLEVGGSREGSTKRIKTMTTSFYAHHYILRLSAPVLADMCEPRDDRTHSEYSSCVPITDVQPEIFKHLLYYCYGGKIDEEDLRTNAKYIIEAADCFGVVNLKLEAEACYANTIELTLDNIVDVVTYAHSKNLALLKERCMNFLSSANKKEVAKRVSFANVPAQLLNDLMVSLARREAASDTDDVDIMCVSDLRRMAHGRGLSVDGSREMLISSIKQDEEGSETESDQSDLD</sequence>
<dbReference type="Pfam" id="PF00651">
    <property type="entry name" value="BTB"/>
    <property type="match status" value="1"/>
</dbReference>
<dbReference type="EMBL" id="AGNL01008482">
    <property type="protein sequence ID" value="EJK70475.1"/>
    <property type="molecule type" value="Genomic_DNA"/>
</dbReference>
<dbReference type="Gene3D" id="3.30.710.10">
    <property type="entry name" value="Potassium Channel Kv1.1, Chain A"/>
    <property type="match status" value="1"/>
</dbReference>
<accession>K0SYJ6</accession>
<dbReference type="InterPro" id="IPR003034">
    <property type="entry name" value="SAP_dom"/>
</dbReference>
<name>K0SYJ6_THAOC</name>
<keyword evidence="5" id="KW-1185">Reference proteome</keyword>
<gene>
    <name evidence="4" type="ORF">THAOC_08163</name>
</gene>
<dbReference type="OrthoDB" id="45051at2759"/>
<dbReference type="AlphaFoldDB" id="K0SYJ6"/>
<dbReference type="InterPro" id="IPR000210">
    <property type="entry name" value="BTB/POZ_dom"/>
</dbReference>
<evidence type="ECO:0000259" key="2">
    <source>
        <dbReference type="PROSITE" id="PS50097"/>
    </source>
</evidence>